<reference evidence="2 3" key="1">
    <citation type="submission" date="2019-02" db="EMBL/GenBank/DDBJ databases">
        <title>Genome sequencing of the rare red list fungi Phellinidium pouzarii.</title>
        <authorList>
            <person name="Buettner E."/>
            <person name="Kellner H."/>
        </authorList>
    </citation>
    <scope>NUCLEOTIDE SEQUENCE [LARGE SCALE GENOMIC DNA]</scope>
    <source>
        <strain evidence="2 3">DSM 108285</strain>
    </source>
</reference>
<organism evidence="2 3">
    <name type="scientific">Phellinidium pouzarii</name>
    <dbReference type="NCBI Taxonomy" id="167371"/>
    <lineage>
        <taxon>Eukaryota</taxon>
        <taxon>Fungi</taxon>
        <taxon>Dikarya</taxon>
        <taxon>Basidiomycota</taxon>
        <taxon>Agaricomycotina</taxon>
        <taxon>Agaricomycetes</taxon>
        <taxon>Hymenochaetales</taxon>
        <taxon>Hymenochaetaceae</taxon>
        <taxon>Phellinidium</taxon>
    </lineage>
</organism>
<feature type="compositionally biased region" description="Basic and acidic residues" evidence="1">
    <location>
        <begin position="367"/>
        <end position="380"/>
    </location>
</feature>
<keyword evidence="3" id="KW-1185">Reference proteome</keyword>
<dbReference type="OrthoDB" id="3243413at2759"/>
<name>A0A4S4L444_9AGAM</name>
<dbReference type="EMBL" id="SGPK01000211">
    <property type="protein sequence ID" value="THH06172.1"/>
    <property type="molecule type" value="Genomic_DNA"/>
</dbReference>
<feature type="region of interest" description="Disordered" evidence="1">
    <location>
        <begin position="232"/>
        <end position="275"/>
    </location>
</feature>
<evidence type="ECO:0000313" key="2">
    <source>
        <dbReference type="EMBL" id="THH06172.1"/>
    </source>
</evidence>
<evidence type="ECO:0000313" key="3">
    <source>
        <dbReference type="Proteomes" id="UP000308199"/>
    </source>
</evidence>
<feature type="compositionally biased region" description="Pro residues" evidence="1">
    <location>
        <begin position="261"/>
        <end position="272"/>
    </location>
</feature>
<proteinExistence type="predicted"/>
<sequence>MPKREVTPEPADDSKYLIVNYPYPLHANMTIEQERYGFAHWIASCIGKESLLAIYHKPSAPNMVIIEVAKTCPQIKNLLGAHKWRNFLQNPEADEVDKESRVYFCHYKTGRNVQKNGWKRVDIWDSWFENFDPGRSAFVCNPYPASSFCEIPSKTQIGYALCRHLPSDVFSRPKPVAQHNIGSVRMLSVPGSEVYFAKKSLGSAAPIPSKLSKSSASVISSVFLSTIDTELPRTTSRASSESSSSATLHSTSTTGNVNQHPPFPPGLGPPPGLIEYKTSHSSFDWGWEAPPESVASHDSDGHNNIEIYTEGLVAAAIEDRQDLQGDDAQYWTEQPSRPTDWDKPICPVHKVACRPGICQIMSKIEHEKKRDAERRKKTENDGWMQKRTSGKGKGKASAYHKIKTCNLE</sequence>
<dbReference type="Proteomes" id="UP000308199">
    <property type="component" value="Unassembled WGS sequence"/>
</dbReference>
<feature type="compositionally biased region" description="Basic residues" evidence="1">
    <location>
        <begin position="388"/>
        <end position="408"/>
    </location>
</feature>
<dbReference type="AlphaFoldDB" id="A0A4S4L444"/>
<feature type="compositionally biased region" description="Low complexity" evidence="1">
    <location>
        <begin position="234"/>
        <end position="254"/>
    </location>
</feature>
<evidence type="ECO:0000256" key="1">
    <source>
        <dbReference type="SAM" id="MobiDB-lite"/>
    </source>
</evidence>
<feature type="region of interest" description="Disordered" evidence="1">
    <location>
        <begin position="367"/>
        <end position="408"/>
    </location>
</feature>
<accession>A0A4S4L444</accession>
<gene>
    <name evidence="2" type="ORF">EW145_g4273</name>
</gene>
<protein>
    <submittedName>
        <fullName evidence="2">Uncharacterized protein</fullName>
    </submittedName>
</protein>
<comment type="caution">
    <text evidence="2">The sequence shown here is derived from an EMBL/GenBank/DDBJ whole genome shotgun (WGS) entry which is preliminary data.</text>
</comment>